<dbReference type="Pfam" id="PF11582">
    <property type="entry name" value="DUF3240"/>
    <property type="match status" value="1"/>
</dbReference>
<keyword evidence="2" id="KW-1185">Reference proteome</keyword>
<gene>
    <name evidence="1" type="ORF">JQ619_29960</name>
</gene>
<comment type="caution">
    <text evidence="1">The sequence shown here is derived from an EMBL/GenBank/DDBJ whole genome shotgun (WGS) entry which is preliminary data.</text>
</comment>
<dbReference type="Gene3D" id="3.30.70.120">
    <property type="match status" value="1"/>
</dbReference>
<dbReference type="RefSeq" id="WP_012046112.1">
    <property type="nucleotide sequence ID" value="NZ_JABFDP010000032.1"/>
</dbReference>
<protein>
    <submittedName>
        <fullName evidence="1">DUF3240 family protein</fullName>
    </submittedName>
</protein>
<name>A0ABS5GFP9_9BRAD</name>
<proteinExistence type="predicted"/>
<reference evidence="2" key="1">
    <citation type="journal article" date="2021" name="ISME J.">
        <title>Evolutionary origin and ecological implication of a unique nif island in free-living Bradyrhizobium lineages.</title>
        <authorList>
            <person name="Tao J."/>
        </authorList>
    </citation>
    <scope>NUCLEOTIDE SEQUENCE [LARGE SCALE GENOMIC DNA]</scope>
    <source>
        <strain evidence="2">SZCCT0094</strain>
    </source>
</reference>
<dbReference type="InterPro" id="IPR015867">
    <property type="entry name" value="N-reg_PII/ATP_PRibTrfase_C"/>
</dbReference>
<dbReference type="Proteomes" id="UP001314635">
    <property type="component" value="Unassembled WGS sequence"/>
</dbReference>
<dbReference type="InterPro" id="IPR011322">
    <property type="entry name" value="N-reg_PII-like_a/b"/>
</dbReference>
<dbReference type="InterPro" id="IPR021634">
    <property type="entry name" value="DUF3240"/>
</dbReference>
<dbReference type="SUPFAM" id="SSF54913">
    <property type="entry name" value="GlnB-like"/>
    <property type="match status" value="1"/>
</dbReference>
<evidence type="ECO:0000313" key="2">
    <source>
        <dbReference type="Proteomes" id="UP001314635"/>
    </source>
</evidence>
<evidence type="ECO:0000313" key="1">
    <source>
        <dbReference type="EMBL" id="MBR1139990.1"/>
    </source>
</evidence>
<sequence length="103" mass="11443">MTSQSVCLTLIAPYELRGELFDYIAEQTDLVTGFTASEVAGHGTRIRLRSAAERVKGHADEVAVQIVLQDKDFEQLLERLKSAFAGTKLIYWVVPVKTFGVLD</sequence>
<accession>A0ABS5GFP9</accession>
<dbReference type="EMBL" id="JAFCLK010000035">
    <property type="protein sequence ID" value="MBR1139990.1"/>
    <property type="molecule type" value="Genomic_DNA"/>
</dbReference>
<organism evidence="1 2">
    <name type="scientific">Bradyrhizobium denitrificans</name>
    <dbReference type="NCBI Taxonomy" id="2734912"/>
    <lineage>
        <taxon>Bacteria</taxon>
        <taxon>Pseudomonadati</taxon>
        <taxon>Pseudomonadota</taxon>
        <taxon>Alphaproteobacteria</taxon>
        <taxon>Hyphomicrobiales</taxon>
        <taxon>Nitrobacteraceae</taxon>
        <taxon>Bradyrhizobium</taxon>
    </lineage>
</organism>